<proteinExistence type="predicted"/>
<dbReference type="PATRIC" id="fig|1679444.3.peg.2189"/>
<gene>
    <name evidence="2" type="ORF">PYTT_0815</name>
</gene>
<name>A0A1C7PHS2_9BACT</name>
<sequence>MKKLFFLPLLLACSVPVWQTSCGGGSSGNHGNIDDYSNVAPLAIDGGTMSYSDDQSTVVYTFASGYVTQSVSSGGTTSVSRGIYTYEVSEDKKQASIRMRELIAVGDTALDPTTTDIDWTISFSTAGPRGMFDWTTTKYSYVESGAVGTTQSGRSPVLSVSFKNVTYTDANSGSSYKDYAPNFMPLNTKLVLKDDPTSTIELLPGDKDGGMAVWTTKDATYEGQWSYKKDPLVPNKASLRLINMLDNQVEYNLTGTLDYSSATEVKYSYDAVYKDDHGQTTINHQEQYYTIESL</sequence>
<evidence type="ECO:0000313" key="2">
    <source>
        <dbReference type="EMBL" id="SEH79657.1"/>
    </source>
</evidence>
<keyword evidence="3" id="KW-1185">Reference proteome</keyword>
<dbReference type="EMBL" id="LT629973">
    <property type="protein sequence ID" value="SEH79657.1"/>
    <property type="molecule type" value="Genomic_DNA"/>
</dbReference>
<dbReference type="KEGG" id="agl:PYTT_0815"/>
<evidence type="ECO:0000313" key="3">
    <source>
        <dbReference type="Proteomes" id="UP000176204"/>
    </source>
</evidence>
<protein>
    <recommendedName>
        <fullName evidence="4">DUF4595 domain-containing protein</fullName>
    </recommendedName>
</protein>
<dbReference type="RefSeq" id="WP_067773603.1">
    <property type="nucleotide sequence ID" value="NZ_JACVVN010000001.1"/>
</dbReference>
<feature type="signal peptide" evidence="1">
    <location>
        <begin position="1"/>
        <end position="19"/>
    </location>
</feature>
<evidence type="ECO:0008006" key="4">
    <source>
        <dbReference type="Google" id="ProtNLM"/>
    </source>
</evidence>
<dbReference type="AlphaFoldDB" id="A0A1C7PHS2"/>
<organism evidence="2 3">
    <name type="scientific">Akkermansia glycaniphila</name>
    <dbReference type="NCBI Taxonomy" id="1679444"/>
    <lineage>
        <taxon>Bacteria</taxon>
        <taxon>Pseudomonadati</taxon>
        <taxon>Verrucomicrobiota</taxon>
        <taxon>Verrucomicrobiia</taxon>
        <taxon>Verrucomicrobiales</taxon>
        <taxon>Akkermansiaceae</taxon>
        <taxon>Akkermansia</taxon>
    </lineage>
</organism>
<accession>A0A1C7PHS2</accession>
<evidence type="ECO:0000256" key="1">
    <source>
        <dbReference type="SAM" id="SignalP"/>
    </source>
</evidence>
<feature type="chain" id="PRO_5014266622" description="DUF4595 domain-containing protein" evidence="1">
    <location>
        <begin position="20"/>
        <end position="294"/>
    </location>
</feature>
<reference evidence="3" key="1">
    <citation type="submission" date="2016-09" db="EMBL/GenBank/DDBJ databases">
        <authorList>
            <person name="Koehorst J."/>
        </authorList>
    </citation>
    <scope>NUCLEOTIDE SEQUENCE [LARGE SCALE GENOMIC DNA]</scope>
</reference>
<dbReference type="Proteomes" id="UP000176204">
    <property type="component" value="Chromosome I"/>
</dbReference>
<keyword evidence="1" id="KW-0732">Signal</keyword>